<dbReference type="NCBIfam" id="TIGR02246">
    <property type="entry name" value="SgcJ/EcaC family oxidoreductase"/>
    <property type="match status" value="1"/>
</dbReference>
<feature type="domain" description="DUF4440" evidence="1">
    <location>
        <begin position="11"/>
        <end position="129"/>
    </location>
</feature>
<gene>
    <name evidence="2" type="ORF">NUM_71640</name>
</gene>
<sequence length="140" mass="15087">MGDRSADRAAILDLAGAMEEAWRRGDAAGFAAPFTDDASFVAWNGAHGYGRQAIEDAHRSLFAGPLAGSRMELVGQDTGSRTPASLRFVRPDVAIMVTVGAVTLAGQHDADHQAVQTFVLTSDHQRWQVAAFHNTRRQPE</sequence>
<name>A0A8J4AM15_9ACTN</name>
<dbReference type="RefSeq" id="WP_207129449.1">
    <property type="nucleotide sequence ID" value="NZ_BOPO01000150.1"/>
</dbReference>
<dbReference type="SUPFAM" id="SSF54427">
    <property type="entry name" value="NTF2-like"/>
    <property type="match status" value="1"/>
</dbReference>
<evidence type="ECO:0000259" key="1">
    <source>
        <dbReference type="Pfam" id="PF14534"/>
    </source>
</evidence>
<keyword evidence="3" id="KW-1185">Reference proteome</keyword>
<dbReference type="EMBL" id="BOPO01000150">
    <property type="protein sequence ID" value="GIL31910.1"/>
    <property type="molecule type" value="Genomic_DNA"/>
</dbReference>
<evidence type="ECO:0000313" key="2">
    <source>
        <dbReference type="EMBL" id="GIL31910.1"/>
    </source>
</evidence>
<dbReference type="Pfam" id="PF14534">
    <property type="entry name" value="DUF4440"/>
    <property type="match status" value="1"/>
</dbReference>
<dbReference type="Proteomes" id="UP000614996">
    <property type="component" value="Unassembled WGS sequence"/>
</dbReference>
<organism evidence="2 3">
    <name type="scientific">Actinocatenispora comari</name>
    <dbReference type="NCBI Taxonomy" id="2807577"/>
    <lineage>
        <taxon>Bacteria</taxon>
        <taxon>Bacillati</taxon>
        <taxon>Actinomycetota</taxon>
        <taxon>Actinomycetes</taxon>
        <taxon>Micromonosporales</taxon>
        <taxon>Micromonosporaceae</taxon>
        <taxon>Actinocatenispora</taxon>
    </lineage>
</organism>
<dbReference type="Gene3D" id="3.10.450.50">
    <property type="match status" value="1"/>
</dbReference>
<evidence type="ECO:0000313" key="3">
    <source>
        <dbReference type="Proteomes" id="UP000614996"/>
    </source>
</evidence>
<dbReference type="InterPro" id="IPR027843">
    <property type="entry name" value="DUF4440"/>
</dbReference>
<accession>A0A8J4AM15</accession>
<reference evidence="3" key="1">
    <citation type="journal article" date="2021" name="Int. J. Syst. Evol. Microbiol.">
        <title>Actinocatenispora comari sp. nov., an endophytic actinomycete isolated from aerial parts of Comarum salesowianum.</title>
        <authorList>
            <person name="Oyunbileg N."/>
            <person name="Iizaka Y."/>
            <person name="Hamada M."/>
            <person name="Davaapurev B.O."/>
            <person name="Fukumoto A."/>
            <person name="Tsetseg B."/>
            <person name="Kato F."/>
            <person name="Tamura T."/>
            <person name="Batkhuu J."/>
            <person name="Anzai Y."/>
        </authorList>
    </citation>
    <scope>NUCLEOTIDE SEQUENCE [LARGE SCALE GENOMIC DNA]</scope>
    <source>
        <strain evidence="3">NUM-2625</strain>
    </source>
</reference>
<dbReference type="InterPro" id="IPR032710">
    <property type="entry name" value="NTF2-like_dom_sf"/>
</dbReference>
<dbReference type="AlphaFoldDB" id="A0A8J4AM15"/>
<dbReference type="InterPro" id="IPR011944">
    <property type="entry name" value="Steroid_delta5-4_isomerase"/>
</dbReference>
<comment type="caution">
    <text evidence="2">The sequence shown here is derived from an EMBL/GenBank/DDBJ whole genome shotgun (WGS) entry which is preliminary data.</text>
</comment>
<protein>
    <recommendedName>
        <fullName evidence="1">DUF4440 domain-containing protein</fullName>
    </recommendedName>
</protein>
<proteinExistence type="predicted"/>